<dbReference type="RefSeq" id="WP_106338609.1">
    <property type="nucleotide sequence ID" value="NZ_PVZS01000024.1"/>
</dbReference>
<gene>
    <name evidence="2" type="ORF">SLNSH_18545</name>
</gene>
<dbReference type="AlphaFoldDB" id="A0A2T1HPE3"/>
<feature type="region of interest" description="Disordered" evidence="1">
    <location>
        <begin position="67"/>
        <end position="89"/>
    </location>
</feature>
<dbReference type="Proteomes" id="UP000239772">
    <property type="component" value="Unassembled WGS sequence"/>
</dbReference>
<evidence type="ECO:0000313" key="2">
    <source>
        <dbReference type="EMBL" id="PSC03511.1"/>
    </source>
</evidence>
<name>A0A2T1HPE3_9HYPH</name>
<evidence type="ECO:0000313" key="3">
    <source>
        <dbReference type="Proteomes" id="UP000239772"/>
    </source>
</evidence>
<sequence length="89" mass="9867">MRLADDIAAARDTDLLGEAMLDLLSARLAAYGVSVGRRDWRSLDLEQKAERVNNALDRLVERHLPLAPNAFPPAGHDRARPARNRPAQT</sequence>
<evidence type="ECO:0000256" key="1">
    <source>
        <dbReference type="SAM" id="MobiDB-lite"/>
    </source>
</evidence>
<protein>
    <submittedName>
        <fullName evidence="2">Uncharacterized protein</fullName>
    </submittedName>
</protein>
<accession>A0A2T1HPE3</accession>
<keyword evidence="3" id="KW-1185">Reference proteome</keyword>
<reference evidence="3" key="1">
    <citation type="submission" date="2018-03" db="EMBL/GenBank/DDBJ databases">
        <authorList>
            <person name="Sun L."/>
            <person name="Liu H."/>
            <person name="Chen W."/>
            <person name="Huang K."/>
            <person name="Liu W."/>
            <person name="Gao X."/>
        </authorList>
    </citation>
    <scope>NUCLEOTIDE SEQUENCE [LARGE SCALE GENOMIC DNA]</scope>
    <source>
        <strain evidence="3">SH9</strain>
    </source>
</reference>
<organism evidence="2 3">
    <name type="scientific">Alsobacter soli</name>
    <dbReference type="NCBI Taxonomy" id="2109933"/>
    <lineage>
        <taxon>Bacteria</taxon>
        <taxon>Pseudomonadati</taxon>
        <taxon>Pseudomonadota</taxon>
        <taxon>Alphaproteobacteria</taxon>
        <taxon>Hyphomicrobiales</taxon>
        <taxon>Alsobacteraceae</taxon>
        <taxon>Alsobacter</taxon>
    </lineage>
</organism>
<comment type="caution">
    <text evidence="2">The sequence shown here is derived from an EMBL/GenBank/DDBJ whole genome shotgun (WGS) entry which is preliminary data.</text>
</comment>
<proteinExistence type="predicted"/>
<dbReference type="EMBL" id="PVZS01000024">
    <property type="protein sequence ID" value="PSC03511.1"/>
    <property type="molecule type" value="Genomic_DNA"/>
</dbReference>